<organism evidence="3 4">
    <name type="scientific">Acinetobacter pittii</name>
    <name type="common">Acinetobacter genomosp. 3</name>
    <dbReference type="NCBI Taxonomy" id="48296"/>
    <lineage>
        <taxon>Bacteria</taxon>
        <taxon>Pseudomonadati</taxon>
        <taxon>Pseudomonadota</taxon>
        <taxon>Gammaproteobacteria</taxon>
        <taxon>Moraxellales</taxon>
        <taxon>Moraxellaceae</taxon>
        <taxon>Acinetobacter</taxon>
        <taxon>Acinetobacter calcoaceticus/baumannii complex</taxon>
    </lineage>
</organism>
<protein>
    <submittedName>
        <fullName evidence="3">IS21 family transposase</fullName>
    </submittedName>
</protein>
<dbReference type="Gene3D" id="3.30.420.10">
    <property type="entry name" value="Ribonuclease H-like superfamily/Ribonuclease H"/>
    <property type="match status" value="1"/>
</dbReference>
<dbReference type="Proteomes" id="UP000254410">
    <property type="component" value="Chromosome"/>
</dbReference>
<gene>
    <name evidence="3" type="ORF">DKE52_010430</name>
</gene>
<evidence type="ECO:0000313" key="3">
    <source>
        <dbReference type="EMBL" id="AZC00608.1"/>
    </source>
</evidence>
<dbReference type="InterPro" id="IPR036388">
    <property type="entry name" value="WH-like_DNA-bd_sf"/>
</dbReference>
<dbReference type="InterPro" id="IPR001584">
    <property type="entry name" value="Integrase_cat-core"/>
</dbReference>
<dbReference type="InterPro" id="IPR012337">
    <property type="entry name" value="RNaseH-like_sf"/>
</dbReference>
<dbReference type="GO" id="GO:0015074">
    <property type="term" value="P:DNA integration"/>
    <property type="evidence" value="ECO:0007669"/>
    <property type="project" value="InterPro"/>
</dbReference>
<evidence type="ECO:0000259" key="2">
    <source>
        <dbReference type="PROSITE" id="PS50994"/>
    </source>
</evidence>
<dbReference type="NCBIfam" id="NF033546">
    <property type="entry name" value="transpos_IS21"/>
    <property type="match status" value="1"/>
</dbReference>
<dbReference type="EMBL" id="CP033540">
    <property type="protein sequence ID" value="AZC00608.1"/>
    <property type="molecule type" value="Genomic_DNA"/>
</dbReference>
<dbReference type="AlphaFoldDB" id="A0A3G6YKY0"/>
<dbReference type="InterPro" id="IPR036397">
    <property type="entry name" value="RNaseH_sf"/>
</dbReference>
<comment type="similarity">
    <text evidence="1">Belongs to the transposase IS21/IS408/IS1162 family.</text>
</comment>
<dbReference type="PANTHER" id="PTHR35004:SF8">
    <property type="entry name" value="TRANSPOSASE RV3428C-RELATED"/>
    <property type="match status" value="1"/>
</dbReference>
<dbReference type="SUPFAM" id="SSF53098">
    <property type="entry name" value="Ribonuclease H-like"/>
    <property type="match status" value="1"/>
</dbReference>
<evidence type="ECO:0000313" key="4">
    <source>
        <dbReference type="Proteomes" id="UP000254410"/>
    </source>
</evidence>
<name>A0A3G6YKY0_ACIPI</name>
<dbReference type="GO" id="GO:0003676">
    <property type="term" value="F:nucleic acid binding"/>
    <property type="evidence" value="ECO:0007669"/>
    <property type="project" value="InterPro"/>
</dbReference>
<dbReference type="PANTHER" id="PTHR35004">
    <property type="entry name" value="TRANSPOSASE RV3428C-RELATED"/>
    <property type="match status" value="1"/>
</dbReference>
<dbReference type="InterPro" id="IPR054353">
    <property type="entry name" value="IstA-like_C"/>
</dbReference>
<dbReference type="PROSITE" id="PS50994">
    <property type="entry name" value="INTEGRASE"/>
    <property type="match status" value="1"/>
</dbReference>
<feature type="domain" description="Integrase catalytic" evidence="2">
    <location>
        <begin position="130"/>
        <end position="317"/>
    </location>
</feature>
<dbReference type="Gene3D" id="1.10.10.10">
    <property type="entry name" value="Winged helix-like DNA-binding domain superfamily/Winged helix DNA-binding domain"/>
    <property type="match status" value="1"/>
</dbReference>
<proteinExistence type="inferred from homology"/>
<reference evidence="3 4" key="1">
    <citation type="submission" date="2018-11" db="EMBL/GenBank/DDBJ databases">
        <authorList>
            <person name="Kuo S.-C."/>
            <person name="Chen F.-J."/>
            <person name="Liao Y.-C."/>
        </authorList>
    </citation>
    <scope>NUCLEOTIDE SEQUENCE [LARGE SCALE GENOMIC DNA]</scope>
    <source>
        <strain evidence="3 4">2014S06-099</strain>
    </source>
</reference>
<accession>A0A3G6YKY0</accession>
<reference evidence="3 4" key="2">
    <citation type="submission" date="2018-12" db="EMBL/GenBank/DDBJ databases">
        <title>Molecular Epidemiology of Emerging Carbapenem-Resistance in Acinetobacter nosocomialis and Acinetobacter pittii in Taiwan, 2010-2014.</title>
        <authorList>
            <person name="Huang W.-C."/>
            <person name="Wang H.-Y."/>
            <person name="Lai J.-F."/>
            <person name="Lauderdale T.-L."/>
            <person name="Sytwu H.-K."/>
        </authorList>
    </citation>
    <scope>NUCLEOTIDE SEQUENCE [LARGE SCALE GENOMIC DNA]</scope>
    <source>
        <strain evidence="3 4">2014S06-099</strain>
    </source>
</reference>
<dbReference type="Pfam" id="PF22483">
    <property type="entry name" value="Mu-transpos_C_2"/>
    <property type="match status" value="1"/>
</dbReference>
<evidence type="ECO:0000256" key="1">
    <source>
        <dbReference type="ARBA" id="ARBA00009277"/>
    </source>
</evidence>
<sequence length="521" mass="61774">MRIPYEKQREIIRLLSTNKLSNREIARIVHVSHNTVKLLRTKFMKSGETWESISSLPVQEFYQRLPKTTKKRLHEPRKHMPDWEYIKQELSRKNMTLELLWQEYREEFGFNGYSYSWFVKLFNQWCKVQKKSMKQFYNAGEFLFVDFCGQTIPIYDAKTNMEKFKAQIFVGVMCNSSYNVIHAVPDQKIKSWIECHIEAFKQLGGVPQYIMPDNLKAAVIKHTRSEIIIQKDFNEFAEHYNFIVYPARSREPQDKALAEKGVQIIQTQILARLRNQRFYSLTELNKELYIHNQKINEKQTKTFPMGRTQLFLQTDKVALSPLPELPFEICERKYDVRVNEFGLIEWNKHFYSVPHQYVHCLVDLKVTQQMIEITHQRQFIAQHLLDDQTGGHTISSEHMTETQRAYKELTLPYLIEWAEKTGPYTTEFVQKKISERRDFANGIRTVQRLKQWSNQSGYTSEDLESALQYAIKINALTFDRIKSIIQKQVYGNPRETPTTKLTLHHNIRGADYFNINKLGDK</sequence>